<dbReference type="AlphaFoldDB" id="A0A0E0DB78"/>
<dbReference type="HOGENOM" id="CLU_1565415_0_0_1"/>
<name>A0A0E0DB78_9ORYZ</name>
<evidence type="ECO:0000313" key="2">
    <source>
        <dbReference type="EnsemblPlants" id="OMERI04G03660.2"/>
    </source>
</evidence>
<feature type="compositionally biased region" description="Pro residues" evidence="1">
    <location>
        <begin position="55"/>
        <end position="85"/>
    </location>
</feature>
<organism evidence="2">
    <name type="scientific">Oryza meridionalis</name>
    <dbReference type="NCBI Taxonomy" id="40149"/>
    <lineage>
        <taxon>Eukaryota</taxon>
        <taxon>Viridiplantae</taxon>
        <taxon>Streptophyta</taxon>
        <taxon>Embryophyta</taxon>
        <taxon>Tracheophyta</taxon>
        <taxon>Spermatophyta</taxon>
        <taxon>Magnoliopsida</taxon>
        <taxon>Liliopsida</taxon>
        <taxon>Poales</taxon>
        <taxon>Poaceae</taxon>
        <taxon>BOP clade</taxon>
        <taxon>Oryzoideae</taxon>
        <taxon>Oryzeae</taxon>
        <taxon>Oryzinae</taxon>
        <taxon>Oryza</taxon>
    </lineage>
</organism>
<dbReference type="Gramene" id="OMERI04G03660.2">
    <property type="protein sequence ID" value="OMERI04G03660.2"/>
    <property type="gene ID" value="OMERI04G03660"/>
</dbReference>
<dbReference type="Proteomes" id="UP000008021">
    <property type="component" value="Chromosome 4"/>
</dbReference>
<reference evidence="2" key="1">
    <citation type="submission" date="2015-04" db="UniProtKB">
        <authorList>
            <consortium name="EnsemblPlants"/>
        </authorList>
    </citation>
    <scope>IDENTIFICATION</scope>
</reference>
<reference evidence="2" key="2">
    <citation type="submission" date="2018-05" db="EMBL/GenBank/DDBJ databases">
        <title>OmerRS3 (Oryza meridionalis Reference Sequence Version 3).</title>
        <authorList>
            <person name="Zhang J."/>
            <person name="Kudrna D."/>
            <person name="Lee S."/>
            <person name="Talag J."/>
            <person name="Welchert J."/>
            <person name="Wing R.A."/>
        </authorList>
    </citation>
    <scope>NUCLEOTIDE SEQUENCE [LARGE SCALE GENOMIC DNA]</scope>
    <source>
        <strain evidence="2">cv. OR44</strain>
    </source>
</reference>
<evidence type="ECO:0000256" key="1">
    <source>
        <dbReference type="SAM" id="MobiDB-lite"/>
    </source>
</evidence>
<evidence type="ECO:0000313" key="3">
    <source>
        <dbReference type="Proteomes" id="UP000008021"/>
    </source>
</evidence>
<dbReference type="EnsemblPlants" id="OMERI04G03660.2">
    <property type="protein sequence ID" value="OMERI04G03660.2"/>
    <property type="gene ID" value="OMERI04G03660"/>
</dbReference>
<proteinExistence type="predicted"/>
<feature type="region of interest" description="Disordered" evidence="1">
    <location>
        <begin position="50"/>
        <end position="93"/>
    </location>
</feature>
<sequence length="194" mass="20913">MTIHAPTTPRPTPVFTDRSRNLDDVVALGYPDLGAPAWIWKQAPRRRRAPAVLCPRPPPASLPPSPPRARPTRPPAGPCRSAPPKPPRRRSADLVGRSVLSCRPPSPCNPLPVVDMVAASMAPQRWSVVAMAVRAAGSVRSGPQLRLPAWTSLARSTNLVAQLKNSMIPLLMGIACARASCRQPSLAFSIDFYL</sequence>
<keyword evidence="3" id="KW-1185">Reference proteome</keyword>
<protein>
    <submittedName>
        <fullName evidence="2">Uncharacterized protein</fullName>
    </submittedName>
</protein>
<accession>A0A0E0DB78</accession>